<feature type="chain" id="PRO_5040121863" description="FZ domain-containing protein" evidence="1">
    <location>
        <begin position="27"/>
        <end position="200"/>
    </location>
</feature>
<comment type="caution">
    <text evidence="2">The sequence shown here is derived from an EMBL/GenBank/DDBJ whole genome shotgun (WGS) entry which is preliminary data.</text>
</comment>
<dbReference type="Proteomes" id="UP000777438">
    <property type="component" value="Unassembled WGS sequence"/>
</dbReference>
<proteinExistence type="predicted"/>
<accession>A0A9P8VPE6</accession>
<keyword evidence="3" id="KW-1185">Reference proteome</keyword>
<evidence type="ECO:0000313" key="3">
    <source>
        <dbReference type="Proteomes" id="UP000777438"/>
    </source>
</evidence>
<feature type="signal peptide" evidence="1">
    <location>
        <begin position="1"/>
        <end position="26"/>
    </location>
</feature>
<keyword evidence="1" id="KW-0732">Signal</keyword>
<evidence type="ECO:0000313" key="2">
    <source>
        <dbReference type="EMBL" id="KAH6870933.1"/>
    </source>
</evidence>
<gene>
    <name evidence="2" type="ORF">B0T10DRAFT_553537</name>
</gene>
<name>A0A9P8VPE6_9HYPO</name>
<organism evidence="2 3">
    <name type="scientific">Thelonectria olida</name>
    <dbReference type="NCBI Taxonomy" id="1576542"/>
    <lineage>
        <taxon>Eukaryota</taxon>
        <taxon>Fungi</taxon>
        <taxon>Dikarya</taxon>
        <taxon>Ascomycota</taxon>
        <taxon>Pezizomycotina</taxon>
        <taxon>Sordariomycetes</taxon>
        <taxon>Hypocreomycetidae</taxon>
        <taxon>Hypocreales</taxon>
        <taxon>Nectriaceae</taxon>
        <taxon>Thelonectria</taxon>
    </lineage>
</organism>
<reference evidence="2 3" key="1">
    <citation type="journal article" date="2021" name="Nat. Commun.">
        <title>Genetic determinants of endophytism in the Arabidopsis root mycobiome.</title>
        <authorList>
            <person name="Mesny F."/>
            <person name="Miyauchi S."/>
            <person name="Thiergart T."/>
            <person name="Pickel B."/>
            <person name="Atanasova L."/>
            <person name="Karlsson M."/>
            <person name="Huettel B."/>
            <person name="Barry K.W."/>
            <person name="Haridas S."/>
            <person name="Chen C."/>
            <person name="Bauer D."/>
            <person name="Andreopoulos W."/>
            <person name="Pangilinan J."/>
            <person name="LaButti K."/>
            <person name="Riley R."/>
            <person name="Lipzen A."/>
            <person name="Clum A."/>
            <person name="Drula E."/>
            <person name="Henrissat B."/>
            <person name="Kohler A."/>
            <person name="Grigoriev I.V."/>
            <person name="Martin F.M."/>
            <person name="Hacquard S."/>
        </authorList>
    </citation>
    <scope>NUCLEOTIDE SEQUENCE [LARGE SCALE GENOMIC DNA]</scope>
    <source>
        <strain evidence="2 3">MPI-CAGE-CH-0241</strain>
    </source>
</reference>
<sequence>MLLCNAWTMPIPFRCHFVMLLCNAWTMPIPFRCHFVMRYAMPLCDAALQCLDDANTVQMPLCDAALQCLDDANAVQMPLCDAAMRCHSVMLLCNAWTMFNAVQMPLCDAAMQCLTMDNAVQMPLCDAALQCLDDGQYRSDASLPPVSTLDAASNSSRTESADLLVVSGVSSPGSHRAHAYRVAINMDRPSLYSAQDEHRG</sequence>
<dbReference type="AlphaFoldDB" id="A0A9P8VPE6"/>
<evidence type="ECO:0000256" key="1">
    <source>
        <dbReference type="SAM" id="SignalP"/>
    </source>
</evidence>
<evidence type="ECO:0008006" key="4">
    <source>
        <dbReference type="Google" id="ProtNLM"/>
    </source>
</evidence>
<dbReference type="EMBL" id="JAGPYM010000062">
    <property type="protein sequence ID" value="KAH6870933.1"/>
    <property type="molecule type" value="Genomic_DNA"/>
</dbReference>
<protein>
    <recommendedName>
        <fullName evidence="4">FZ domain-containing protein</fullName>
    </recommendedName>
</protein>